<dbReference type="RefSeq" id="WP_379750591.1">
    <property type="nucleotide sequence ID" value="NZ_JBHTCP010000049.1"/>
</dbReference>
<dbReference type="Proteomes" id="UP001596549">
    <property type="component" value="Unassembled WGS sequence"/>
</dbReference>
<dbReference type="GO" id="GO:0016757">
    <property type="term" value="F:glycosyltransferase activity"/>
    <property type="evidence" value="ECO:0007669"/>
    <property type="project" value="UniProtKB-KW"/>
</dbReference>
<dbReference type="PANTHER" id="PTHR43630">
    <property type="entry name" value="POLY-BETA-1,6-N-ACETYL-D-GLUCOSAMINE SYNTHASE"/>
    <property type="match status" value="1"/>
</dbReference>
<dbReference type="EC" id="2.4.-.-" evidence="2"/>
<feature type="domain" description="Glycosyltransferase 2-like" evidence="1">
    <location>
        <begin position="4"/>
        <end position="126"/>
    </location>
</feature>
<keyword evidence="3" id="KW-1185">Reference proteome</keyword>
<dbReference type="InterPro" id="IPR029044">
    <property type="entry name" value="Nucleotide-diphossugar_trans"/>
</dbReference>
<reference evidence="3" key="1">
    <citation type="journal article" date="2019" name="Int. J. Syst. Evol. Microbiol.">
        <title>The Global Catalogue of Microorganisms (GCM) 10K type strain sequencing project: providing services to taxonomists for standard genome sequencing and annotation.</title>
        <authorList>
            <consortium name="The Broad Institute Genomics Platform"/>
            <consortium name="The Broad Institute Genome Sequencing Center for Infectious Disease"/>
            <person name="Wu L."/>
            <person name="Ma J."/>
        </authorList>
    </citation>
    <scope>NUCLEOTIDE SEQUENCE [LARGE SCALE GENOMIC DNA]</scope>
    <source>
        <strain evidence="3">NBRC 106396</strain>
    </source>
</reference>
<dbReference type="SUPFAM" id="SSF53448">
    <property type="entry name" value="Nucleotide-diphospho-sugar transferases"/>
    <property type="match status" value="1"/>
</dbReference>
<evidence type="ECO:0000313" key="2">
    <source>
        <dbReference type="EMBL" id="MFC7373024.1"/>
    </source>
</evidence>
<dbReference type="Pfam" id="PF00535">
    <property type="entry name" value="Glycos_transf_2"/>
    <property type="match status" value="1"/>
</dbReference>
<dbReference type="EMBL" id="JBHTCP010000049">
    <property type="protein sequence ID" value="MFC7373024.1"/>
    <property type="molecule type" value="Genomic_DNA"/>
</dbReference>
<accession>A0ABW2NR74</accession>
<evidence type="ECO:0000313" key="3">
    <source>
        <dbReference type="Proteomes" id="UP001596549"/>
    </source>
</evidence>
<dbReference type="SMART" id="SM00028">
    <property type="entry name" value="TPR"/>
    <property type="match status" value="3"/>
</dbReference>
<keyword evidence="2" id="KW-0808">Transferase</keyword>
<organism evidence="2 3">
    <name type="scientific">Fictibacillus iocasae</name>
    <dbReference type="NCBI Taxonomy" id="2715437"/>
    <lineage>
        <taxon>Bacteria</taxon>
        <taxon>Bacillati</taxon>
        <taxon>Bacillota</taxon>
        <taxon>Bacilli</taxon>
        <taxon>Bacillales</taxon>
        <taxon>Fictibacillaceae</taxon>
        <taxon>Fictibacillus</taxon>
    </lineage>
</organism>
<keyword evidence="2" id="KW-0328">Glycosyltransferase</keyword>
<dbReference type="Gene3D" id="3.90.550.10">
    <property type="entry name" value="Spore Coat Polysaccharide Biosynthesis Protein SpsA, Chain A"/>
    <property type="match status" value="1"/>
</dbReference>
<comment type="caution">
    <text evidence="2">The sequence shown here is derived from an EMBL/GenBank/DDBJ whole genome shotgun (WGS) entry which is preliminary data.</text>
</comment>
<dbReference type="CDD" id="cd02511">
    <property type="entry name" value="Beta4Glucosyltransferase"/>
    <property type="match status" value="1"/>
</dbReference>
<dbReference type="InterPro" id="IPR019734">
    <property type="entry name" value="TPR_rpt"/>
</dbReference>
<gene>
    <name evidence="2" type="ORF">ACFQPF_15395</name>
</gene>
<dbReference type="InterPro" id="IPR011990">
    <property type="entry name" value="TPR-like_helical_dom_sf"/>
</dbReference>
<dbReference type="SUPFAM" id="SSF48452">
    <property type="entry name" value="TPR-like"/>
    <property type="match status" value="1"/>
</dbReference>
<protein>
    <submittedName>
        <fullName evidence="2">Glycosyltransferase</fullName>
        <ecNumber evidence="2">2.4.-.-</ecNumber>
    </submittedName>
</protein>
<dbReference type="Gene3D" id="1.25.40.10">
    <property type="entry name" value="Tetratricopeptide repeat domain"/>
    <property type="match status" value="1"/>
</dbReference>
<dbReference type="InterPro" id="IPR001173">
    <property type="entry name" value="Glyco_trans_2-like"/>
</dbReference>
<proteinExistence type="predicted"/>
<sequence>MKVSACLIAKNESKNIQRCLQSLMNVSDEIILVDTGSTDDTVKIAKEQGAKVFPYKWDNNFANAKNYALNLAKGDWIVFLDADEYLEKSTEKNLRQVLSQIHSKKKYDTVQCRMIHTNGYKGNVISENPAIRIFRNDKQTRFEGAIHEKPLKNSKPLNSVLINNFELIIYHTGYELSILQTKFKRNLALLKTQEKNNQIDHMTYYYLSASYSNLGRDDLAIKYAKLALEEPKMNKTTVAFKPYVFLIKGMFGMQGNVSKDELETYVNKALELFPNHPEIWRLNAIHKKEKNQYQLAIESYNKALECHYTFDNKMLNDFPIYIEEVYSELASLSYLVGNHTNVLEFYFRVLNINKKNKIAFEGLIEITKNQNLEDVLFFLNSIYDKNNQWDLEFLALNLEKVNIYASLYYRRLLDLKLGIENDDSIIIPEQFN</sequence>
<evidence type="ECO:0000259" key="1">
    <source>
        <dbReference type="Pfam" id="PF00535"/>
    </source>
</evidence>
<name>A0ABW2NR74_9BACL</name>
<dbReference type="PANTHER" id="PTHR43630:SF2">
    <property type="entry name" value="GLYCOSYLTRANSFERASE"/>
    <property type="match status" value="1"/>
</dbReference>